<reference evidence="1" key="1">
    <citation type="journal article" date="2020" name="mSystems">
        <title>Genome- and Community-Level Interaction Insights into Carbon Utilization and Element Cycling Functions of Hydrothermarchaeota in Hydrothermal Sediment.</title>
        <authorList>
            <person name="Zhou Z."/>
            <person name="Liu Y."/>
            <person name="Xu W."/>
            <person name="Pan J."/>
            <person name="Luo Z.H."/>
            <person name="Li M."/>
        </authorList>
    </citation>
    <scope>NUCLEOTIDE SEQUENCE [LARGE SCALE GENOMIC DNA]</scope>
    <source>
        <strain evidence="1">SpSt-1217</strain>
    </source>
</reference>
<sequence>MNSNTQIVFLIAMVCVFTGCRTEPAEKPLPDSDYPSTYPKILSQQNWETKNAAFQEINIHENLILNQQGFLEGQVSYEADSLTLETVVQEVQDLISRYSFFMGIPSGQTFDLENELSTNSPLLIPSGSTTIYDHFGLIELIKEACDWEYFKEEFQNPKFFLKQRTLEEQQFLGPDLFFDFDEISRVIHISGNWLPAAFKPENEIYSKTDATAITYRILLDETGKDFWERK</sequence>
<protein>
    <submittedName>
        <fullName evidence="1">Uncharacterized protein</fullName>
    </submittedName>
</protein>
<comment type="caution">
    <text evidence="1">The sequence shown here is derived from an EMBL/GenBank/DDBJ whole genome shotgun (WGS) entry which is preliminary data.</text>
</comment>
<proteinExistence type="predicted"/>
<feature type="non-terminal residue" evidence="1">
    <location>
        <position position="230"/>
    </location>
</feature>
<accession>A0A831PN47</accession>
<dbReference type="AlphaFoldDB" id="A0A831PN47"/>
<organism evidence="1">
    <name type="scientific">Mariniphaga anaerophila</name>
    <dbReference type="NCBI Taxonomy" id="1484053"/>
    <lineage>
        <taxon>Bacteria</taxon>
        <taxon>Pseudomonadati</taxon>
        <taxon>Bacteroidota</taxon>
        <taxon>Bacteroidia</taxon>
        <taxon>Marinilabiliales</taxon>
        <taxon>Prolixibacteraceae</taxon>
        <taxon>Mariniphaga</taxon>
    </lineage>
</organism>
<dbReference type="Proteomes" id="UP000886047">
    <property type="component" value="Unassembled WGS sequence"/>
</dbReference>
<dbReference type="EMBL" id="DSDK01000864">
    <property type="protein sequence ID" value="HDR52987.1"/>
    <property type="molecule type" value="Genomic_DNA"/>
</dbReference>
<evidence type="ECO:0000313" key="1">
    <source>
        <dbReference type="EMBL" id="HDR52987.1"/>
    </source>
</evidence>
<name>A0A831PN47_9BACT</name>
<gene>
    <name evidence="1" type="ORF">ENN90_15425</name>
</gene>